<evidence type="ECO:0000256" key="2">
    <source>
        <dbReference type="ARBA" id="ARBA00022603"/>
    </source>
</evidence>
<keyword evidence="3 7" id="KW-0808">Transferase</keyword>
<dbReference type="Gene3D" id="3.90.120.10">
    <property type="entry name" value="DNA Methylase, subunit A, domain 2"/>
    <property type="match status" value="1"/>
</dbReference>
<dbReference type="InterPro" id="IPR001525">
    <property type="entry name" value="C5_MeTfrase"/>
</dbReference>
<feature type="active site" evidence="7">
    <location>
        <position position="91"/>
    </location>
</feature>
<keyword evidence="5" id="KW-0680">Restriction system</keyword>
<dbReference type="GO" id="GO:0003886">
    <property type="term" value="F:DNA (cytosine-5-)-methyltransferase activity"/>
    <property type="evidence" value="ECO:0007669"/>
    <property type="project" value="UniProtKB-EC"/>
</dbReference>
<comment type="similarity">
    <text evidence="7">Belongs to the class I-like SAM-binding methyltransferase superfamily. C5-methyltransferase family.</text>
</comment>
<sequence>MKHGKDGEDPLYAVSLFSNCGAGDFGYRRAGFRFEVMAELQEKRLEVCLLNHPKAKGIKGDLRETWPQVVEEYKKRSHSFPLSLLAACPPCQGMSSARGQRGFHDDADAGSKDKRNLLAVVIAEVAMALEPKLIVVENVTEFLTKKVRHPDTNEPVTASLLLIEKLKETYEVFPIVLDMCEFGIPQTRKRCFLTFVRKDQPALKLLQKIGLAPYPKPWESPPTTIVEALTSFGLKSLDASNAELAGKGLHSVPIWNTERYKMVAAIPPYSGKSAWQNNTCPNCQHEELDTVAVTCSMCKSLLPKPIVFEKNGTPRLIKGFRTSYKRIDANKPSSTILTASSHTGSHNTIHPYENRLLSTLECAYLQTMDDEFQWGDAPKKYGHSNIREMIGEAVPPLFTEQHGKVLKDILRINLPITAIDNKDQRCKLALTKLSKAAKLVHTGVENQLNMAI</sequence>
<evidence type="ECO:0000256" key="6">
    <source>
        <dbReference type="ARBA" id="ARBA00047422"/>
    </source>
</evidence>
<dbReference type="PRINTS" id="PR00105">
    <property type="entry name" value="C5METTRFRASE"/>
</dbReference>
<dbReference type="Pfam" id="PF00145">
    <property type="entry name" value="DNA_methylase"/>
    <property type="match status" value="1"/>
</dbReference>
<keyword evidence="2 7" id="KW-0489">Methyltransferase</keyword>
<gene>
    <name evidence="8" type="ORF">GCM10007390_40390</name>
</gene>
<dbReference type="InterPro" id="IPR029063">
    <property type="entry name" value="SAM-dependent_MTases_sf"/>
</dbReference>
<dbReference type="AlphaFoldDB" id="A0A8J3GAA9"/>
<comment type="catalytic activity">
    <reaction evidence="6">
        <text>a 2'-deoxycytidine in DNA + S-adenosyl-L-methionine = a 5-methyl-2'-deoxycytidine in DNA + S-adenosyl-L-homocysteine + H(+)</text>
        <dbReference type="Rhea" id="RHEA:13681"/>
        <dbReference type="Rhea" id="RHEA-COMP:11369"/>
        <dbReference type="Rhea" id="RHEA-COMP:11370"/>
        <dbReference type="ChEBI" id="CHEBI:15378"/>
        <dbReference type="ChEBI" id="CHEBI:57856"/>
        <dbReference type="ChEBI" id="CHEBI:59789"/>
        <dbReference type="ChEBI" id="CHEBI:85452"/>
        <dbReference type="ChEBI" id="CHEBI:85454"/>
        <dbReference type="EC" id="2.1.1.37"/>
    </reaction>
</comment>
<reference evidence="8 9" key="1">
    <citation type="journal article" date="2014" name="Int. J. Syst. Evol. Microbiol.">
        <title>Complete genome sequence of Corynebacterium casei LMG S-19264T (=DSM 44701T), isolated from a smear-ripened cheese.</title>
        <authorList>
            <consortium name="US DOE Joint Genome Institute (JGI-PGF)"/>
            <person name="Walter F."/>
            <person name="Albersmeier A."/>
            <person name="Kalinowski J."/>
            <person name="Ruckert C."/>
        </authorList>
    </citation>
    <scope>NUCLEOTIDE SEQUENCE [LARGE SCALE GENOMIC DNA]</scope>
    <source>
        <strain evidence="8 9">KCTC 12866</strain>
    </source>
</reference>
<dbReference type="EC" id="2.1.1.37" evidence="1"/>
<keyword evidence="9" id="KW-1185">Reference proteome</keyword>
<dbReference type="Gene3D" id="3.40.50.150">
    <property type="entry name" value="Vaccinia Virus protein VP39"/>
    <property type="match status" value="1"/>
</dbReference>
<name>A0A8J3GAA9_9BACT</name>
<dbReference type="PANTHER" id="PTHR10629:SF52">
    <property type="entry name" value="DNA (CYTOSINE-5)-METHYLTRANSFERASE 1"/>
    <property type="match status" value="1"/>
</dbReference>
<evidence type="ECO:0000256" key="3">
    <source>
        <dbReference type="ARBA" id="ARBA00022679"/>
    </source>
</evidence>
<dbReference type="SUPFAM" id="SSF53335">
    <property type="entry name" value="S-adenosyl-L-methionine-dependent methyltransferases"/>
    <property type="match status" value="1"/>
</dbReference>
<dbReference type="PROSITE" id="PS51679">
    <property type="entry name" value="SAM_MT_C5"/>
    <property type="match status" value="1"/>
</dbReference>
<evidence type="ECO:0000256" key="4">
    <source>
        <dbReference type="ARBA" id="ARBA00022691"/>
    </source>
</evidence>
<dbReference type="GO" id="GO:0009307">
    <property type="term" value="P:DNA restriction-modification system"/>
    <property type="evidence" value="ECO:0007669"/>
    <property type="project" value="UniProtKB-KW"/>
</dbReference>
<dbReference type="GO" id="GO:0044027">
    <property type="term" value="P:negative regulation of gene expression via chromosomal CpG island methylation"/>
    <property type="evidence" value="ECO:0007669"/>
    <property type="project" value="TreeGrafter"/>
</dbReference>
<keyword evidence="8" id="KW-0378">Hydrolase</keyword>
<organism evidence="8 9">
    <name type="scientific">Persicitalea jodogahamensis</name>
    <dbReference type="NCBI Taxonomy" id="402147"/>
    <lineage>
        <taxon>Bacteria</taxon>
        <taxon>Pseudomonadati</taxon>
        <taxon>Bacteroidota</taxon>
        <taxon>Cytophagia</taxon>
        <taxon>Cytophagales</taxon>
        <taxon>Spirosomataceae</taxon>
        <taxon>Persicitalea</taxon>
    </lineage>
</organism>
<dbReference type="PROSITE" id="PS00094">
    <property type="entry name" value="C5_MTASE_1"/>
    <property type="match status" value="1"/>
</dbReference>
<dbReference type="RefSeq" id="WP_189566595.1">
    <property type="nucleotide sequence ID" value="NZ_BMXF01000004.1"/>
</dbReference>
<dbReference type="EMBL" id="BMXF01000004">
    <property type="protein sequence ID" value="GHB81439.1"/>
    <property type="molecule type" value="Genomic_DNA"/>
</dbReference>
<evidence type="ECO:0000313" key="8">
    <source>
        <dbReference type="EMBL" id="GHB81439.1"/>
    </source>
</evidence>
<dbReference type="InterPro" id="IPR050390">
    <property type="entry name" value="C5-Methyltransferase"/>
</dbReference>
<keyword evidence="8" id="KW-0255">Endonuclease</keyword>
<protein>
    <recommendedName>
        <fullName evidence="1">DNA (cytosine-5-)-methyltransferase</fullName>
        <ecNumber evidence="1">2.1.1.37</ecNumber>
    </recommendedName>
</protein>
<evidence type="ECO:0000256" key="7">
    <source>
        <dbReference type="PROSITE-ProRule" id="PRU01016"/>
    </source>
</evidence>
<comment type="caution">
    <text evidence="8">The sequence shown here is derived from an EMBL/GenBank/DDBJ whole genome shotgun (WGS) entry which is preliminary data.</text>
</comment>
<evidence type="ECO:0000313" key="9">
    <source>
        <dbReference type="Proteomes" id="UP000598271"/>
    </source>
</evidence>
<accession>A0A8J3GAA9</accession>
<keyword evidence="4 7" id="KW-0949">S-adenosyl-L-methionine</keyword>
<dbReference type="InterPro" id="IPR018117">
    <property type="entry name" value="C5_DNA_meth_AS"/>
</dbReference>
<evidence type="ECO:0000256" key="1">
    <source>
        <dbReference type="ARBA" id="ARBA00011975"/>
    </source>
</evidence>
<dbReference type="GO" id="GO:0032259">
    <property type="term" value="P:methylation"/>
    <property type="evidence" value="ECO:0007669"/>
    <property type="project" value="UniProtKB-KW"/>
</dbReference>
<dbReference type="Proteomes" id="UP000598271">
    <property type="component" value="Unassembled WGS sequence"/>
</dbReference>
<keyword evidence="8" id="KW-0540">Nuclease</keyword>
<proteinExistence type="inferred from homology"/>
<dbReference type="GO" id="GO:0003677">
    <property type="term" value="F:DNA binding"/>
    <property type="evidence" value="ECO:0007669"/>
    <property type="project" value="TreeGrafter"/>
</dbReference>
<dbReference type="GO" id="GO:0004519">
    <property type="term" value="F:endonuclease activity"/>
    <property type="evidence" value="ECO:0007669"/>
    <property type="project" value="UniProtKB-KW"/>
</dbReference>
<dbReference type="PANTHER" id="PTHR10629">
    <property type="entry name" value="CYTOSINE-SPECIFIC METHYLTRANSFERASE"/>
    <property type="match status" value="1"/>
</dbReference>
<evidence type="ECO:0000256" key="5">
    <source>
        <dbReference type="ARBA" id="ARBA00022747"/>
    </source>
</evidence>